<gene>
    <name evidence="2" type="ORF">LMG29542_07831</name>
</gene>
<dbReference type="RefSeq" id="WP_343053077.1">
    <property type="nucleotide sequence ID" value="NZ_CADIKH010000118.1"/>
</dbReference>
<feature type="signal peptide" evidence="1">
    <location>
        <begin position="1"/>
        <end position="23"/>
    </location>
</feature>
<dbReference type="EMBL" id="CADIKH010000118">
    <property type="protein sequence ID" value="CAB3774454.1"/>
    <property type="molecule type" value="Genomic_DNA"/>
</dbReference>
<sequence length="100" mass="11365">MSRMTHILIFGISIFLATSKAFAIDTSAYDQCMLQVLRTSRSEAATHLMQRSCYALYQNGPLLLPREQAYHSCILQSLPWVKEPSAIVQIVSICSRQRQM</sequence>
<keyword evidence="1" id="KW-0732">Signal</keyword>
<evidence type="ECO:0000256" key="1">
    <source>
        <dbReference type="SAM" id="SignalP"/>
    </source>
</evidence>
<dbReference type="NCBIfam" id="NF041602">
    <property type="entry name" value="VF_A0006_fam"/>
    <property type="match status" value="1"/>
</dbReference>
<dbReference type="Proteomes" id="UP000494363">
    <property type="component" value="Unassembled WGS sequence"/>
</dbReference>
<organism evidence="2 3">
    <name type="scientific">Paraburkholderia humisilvae</name>
    <dbReference type="NCBI Taxonomy" id="627669"/>
    <lineage>
        <taxon>Bacteria</taxon>
        <taxon>Pseudomonadati</taxon>
        <taxon>Pseudomonadota</taxon>
        <taxon>Betaproteobacteria</taxon>
        <taxon>Burkholderiales</taxon>
        <taxon>Burkholderiaceae</taxon>
        <taxon>Paraburkholderia</taxon>
    </lineage>
</organism>
<evidence type="ECO:0000313" key="3">
    <source>
        <dbReference type="Proteomes" id="UP000494363"/>
    </source>
</evidence>
<dbReference type="InterPro" id="IPR048087">
    <property type="entry name" value="VF_A0006-like"/>
</dbReference>
<protein>
    <recommendedName>
        <fullName evidence="4">Lipoprotein</fullName>
    </recommendedName>
</protein>
<accession>A0A6J5F7J0</accession>
<feature type="chain" id="PRO_5027101294" description="Lipoprotein" evidence="1">
    <location>
        <begin position="24"/>
        <end position="100"/>
    </location>
</feature>
<name>A0A6J5F7J0_9BURK</name>
<dbReference type="AlphaFoldDB" id="A0A6J5F7J0"/>
<keyword evidence="3" id="KW-1185">Reference proteome</keyword>
<reference evidence="2 3" key="1">
    <citation type="submission" date="2020-04" db="EMBL/GenBank/DDBJ databases">
        <authorList>
            <person name="De Canck E."/>
        </authorList>
    </citation>
    <scope>NUCLEOTIDE SEQUENCE [LARGE SCALE GENOMIC DNA]</scope>
    <source>
        <strain evidence="2 3">LMG 29542</strain>
    </source>
</reference>
<evidence type="ECO:0000313" key="2">
    <source>
        <dbReference type="EMBL" id="CAB3774454.1"/>
    </source>
</evidence>
<evidence type="ECO:0008006" key="4">
    <source>
        <dbReference type="Google" id="ProtNLM"/>
    </source>
</evidence>
<proteinExistence type="predicted"/>